<dbReference type="InParanoid" id="A0A369JH16"/>
<evidence type="ECO:0000313" key="2">
    <source>
        <dbReference type="Proteomes" id="UP000076154"/>
    </source>
</evidence>
<keyword evidence="2" id="KW-1185">Reference proteome</keyword>
<accession>A0A369JH16</accession>
<gene>
    <name evidence="1" type="ORF">Hypma_013011</name>
</gene>
<proteinExistence type="predicted"/>
<comment type="caution">
    <text evidence="1">The sequence shown here is derived from an EMBL/GenBank/DDBJ whole genome shotgun (WGS) entry which is preliminary data.</text>
</comment>
<dbReference type="AlphaFoldDB" id="A0A369JH16"/>
<sequence>MALTRSSSLLSCDSVFSSYPSTECETTSGSSTSTVPGPGALTGKALKALGVATLRGLGRIVMAKHLATVTHSFPHTDEQASSIRNIDAIYDDLLEFSRPGMYSAETSDKALGIILSQIGMGQTRFLIKALSRWHSVEVHILLLRILIQLAPLWNPSLKLVFSSPLFHLYSETQPWGHLSPVRLVLFLSRVIRSSSWACQAALDVGFLDVLMAICHNYEFKTSNITKSGRDAYPLPYNYKHLLIACNAALLDVTAYPEYRSVVASHPISSMWPKHSISPVDTLPFTMRREALLLGPDTDVTFDDHSPYITLSLPDICAQPCVSTLPAEKLLESLTFEITHDQAFRVFLARSGHTKKVALLSQLIECMSKSIVPSNKHDADRNDPSWRYRLSFSLRFITEVARSNPNNRQALLDSGVVAYLLRVNHDETATIANIIREYGSAGVVNARGPRNSRIQRSIYAAFAALFENPSSD</sequence>
<dbReference type="Proteomes" id="UP000076154">
    <property type="component" value="Unassembled WGS sequence"/>
</dbReference>
<protein>
    <submittedName>
        <fullName evidence="1">Uncharacterized protein</fullName>
    </submittedName>
</protein>
<evidence type="ECO:0000313" key="1">
    <source>
        <dbReference type="EMBL" id="RDB19867.1"/>
    </source>
</evidence>
<dbReference type="EMBL" id="LUEZ02000071">
    <property type="protein sequence ID" value="RDB19867.1"/>
    <property type="molecule type" value="Genomic_DNA"/>
</dbReference>
<organism evidence="1 2">
    <name type="scientific">Hypsizygus marmoreus</name>
    <name type="common">White beech mushroom</name>
    <name type="synonym">Agaricus marmoreus</name>
    <dbReference type="NCBI Taxonomy" id="39966"/>
    <lineage>
        <taxon>Eukaryota</taxon>
        <taxon>Fungi</taxon>
        <taxon>Dikarya</taxon>
        <taxon>Basidiomycota</taxon>
        <taxon>Agaricomycotina</taxon>
        <taxon>Agaricomycetes</taxon>
        <taxon>Agaricomycetidae</taxon>
        <taxon>Agaricales</taxon>
        <taxon>Tricholomatineae</taxon>
        <taxon>Lyophyllaceae</taxon>
        <taxon>Hypsizygus</taxon>
    </lineage>
</organism>
<dbReference type="OrthoDB" id="3062192at2759"/>
<name>A0A369JH16_HYPMA</name>
<reference evidence="1" key="1">
    <citation type="submission" date="2018-04" db="EMBL/GenBank/DDBJ databases">
        <title>Whole genome sequencing of Hypsizygus marmoreus.</title>
        <authorList>
            <person name="Choi I.-G."/>
            <person name="Min B."/>
            <person name="Kim J.-G."/>
            <person name="Kim S."/>
            <person name="Oh Y.-L."/>
            <person name="Kong W.-S."/>
            <person name="Park H."/>
            <person name="Jeong J."/>
            <person name="Song E.-S."/>
        </authorList>
    </citation>
    <scope>NUCLEOTIDE SEQUENCE [LARGE SCALE GENOMIC DNA]</scope>
    <source>
        <strain evidence="1">51987-8</strain>
    </source>
</reference>